<keyword evidence="3" id="KW-1185">Reference proteome</keyword>
<dbReference type="Pfam" id="PF07676">
    <property type="entry name" value="PD40"/>
    <property type="match status" value="1"/>
</dbReference>
<feature type="region of interest" description="Disordered" evidence="1">
    <location>
        <begin position="49"/>
        <end position="76"/>
    </location>
</feature>
<proteinExistence type="predicted"/>
<name>A0A9X3XCJ1_9BACT</name>
<dbReference type="EMBL" id="JAGTJJ010000060">
    <property type="protein sequence ID" value="MDC3987884.1"/>
    <property type="molecule type" value="Genomic_DNA"/>
</dbReference>
<comment type="caution">
    <text evidence="2">The sequence shown here is derived from an EMBL/GenBank/DDBJ whole genome shotgun (WGS) entry which is preliminary data.</text>
</comment>
<dbReference type="Proteomes" id="UP001151081">
    <property type="component" value="Unassembled WGS sequence"/>
</dbReference>
<dbReference type="InterPro" id="IPR011042">
    <property type="entry name" value="6-blade_b-propeller_TolB-like"/>
</dbReference>
<dbReference type="InterPro" id="IPR011659">
    <property type="entry name" value="WD40"/>
</dbReference>
<dbReference type="PROSITE" id="PS51257">
    <property type="entry name" value="PROKAR_LIPOPROTEIN"/>
    <property type="match status" value="1"/>
</dbReference>
<organism evidence="2 3">
    <name type="scientific">Polyangium jinanense</name>
    <dbReference type="NCBI Taxonomy" id="2829994"/>
    <lineage>
        <taxon>Bacteria</taxon>
        <taxon>Pseudomonadati</taxon>
        <taxon>Myxococcota</taxon>
        <taxon>Polyangia</taxon>
        <taxon>Polyangiales</taxon>
        <taxon>Polyangiaceae</taxon>
        <taxon>Polyangium</taxon>
    </lineage>
</organism>
<sequence length="288" mass="30296">MIEPRRTGDPTKTLIALAAALALTTSACSRPATRADDVAAAPEPVASAEVPAPSEVSSSAVAPPPSASAAAAAPPCAGVPARPGVEAHEGNIYFCAQDGAARKLTASGKDDSPALSPDGKRVVFVRAEGIASVEADEARVTDNRILLFDLASGQTREIAKNGTCLSLWSPVFAFDDFVLLDARGYEIPRYTYTSVCGVDLRKKTPEVKTVASGTDCVTAIRSGPHRGHLYAEGYRSPGPTEYFAIVDRSGHIVRELEASAMTEDPPEGPVAQTGAFCRPSRRLDFRKK</sequence>
<evidence type="ECO:0000256" key="1">
    <source>
        <dbReference type="SAM" id="MobiDB-lite"/>
    </source>
</evidence>
<dbReference type="SUPFAM" id="SSF82171">
    <property type="entry name" value="DPP6 N-terminal domain-like"/>
    <property type="match status" value="1"/>
</dbReference>
<dbReference type="Gene3D" id="2.120.10.30">
    <property type="entry name" value="TolB, C-terminal domain"/>
    <property type="match status" value="1"/>
</dbReference>
<gene>
    <name evidence="2" type="ORF">KEG57_45890</name>
</gene>
<accession>A0A9X3XCJ1</accession>
<evidence type="ECO:0000313" key="2">
    <source>
        <dbReference type="EMBL" id="MDC3987884.1"/>
    </source>
</evidence>
<dbReference type="AlphaFoldDB" id="A0A9X3XCJ1"/>
<evidence type="ECO:0000313" key="3">
    <source>
        <dbReference type="Proteomes" id="UP001151081"/>
    </source>
</evidence>
<protein>
    <submittedName>
        <fullName evidence="2">PD40 domain-containing protein</fullName>
    </submittedName>
</protein>
<dbReference type="RefSeq" id="WP_272427431.1">
    <property type="nucleotide sequence ID" value="NZ_JAGTJJ010000060.1"/>
</dbReference>
<reference evidence="2 3" key="1">
    <citation type="submission" date="2021-04" db="EMBL/GenBank/DDBJ databases">
        <title>Genome analysis of Polyangium sp.</title>
        <authorList>
            <person name="Li Y."/>
            <person name="Wang J."/>
        </authorList>
    </citation>
    <scope>NUCLEOTIDE SEQUENCE [LARGE SCALE GENOMIC DNA]</scope>
    <source>
        <strain evidence="2 3">SDU14</strain>
    </source>
</reference>